<keyword evidence="5" id="KW-1185">Reference proteome</keyword>
<accession>A0ABQ7E5M0</accession>
<evidence type="ECO:0000259" key="3">
    <source>
        <dbReference type="PROSITE" id="PS50158"/>
    </source>
</evidence>
<feature type="region of interest" description="Disordered" evidence="2">
    <location>
        <begin position="96"/>
        <end position="139"/>
    </location>
</feature>
<organism evidence="4 5">
    <name type="scientific">Brassica cretica</name>
    <name type="common">Mustard</name>
    <dbReference type="NCBI Taxonomy" id="69181"/>
    <lineage>
        <taxon>Eukaryota</taxon>
        <taxon>Viridiplantae</taxon>
        <taxon>Streptophyta</taxon>
        <taxon>Embryophyta</taxon>
        <taxon>Tracheophyta</taxon>
        <taxon>Spermatophyta</taxon>
        <taxon>Magnoliopsida</taxon>
        <taxon>eudicotyledons</taxon>
        <taxon>Gunneridae</taxon>
        <taxon>Pentapetalae</taxon>
        <taxon>rosids</taxon>
        <taxon>malvids</taxon>
        <taxon>Brassicales</taxon>
        <taxon>Brassicaceae</taxon>
        <taxon>Brassiceae</taxon>
        <taxon>Brassica</taxon>
    </lineage>
</organism>
<feature type="domain" description="CCHC-type" evidence="3">
    <location>
        <begin position="251"/>
        <end position="266"/>
    </location>
</feature>
<proteinExistence type="predicted"/>
<dbReference type="InterPro" id="IPR021109">
    <property type="entry name" value="Peptidase_aspartic_dom_sf"/>
</dbReference>
<feature type="domain" description="CCHC-type" evidence="3">
    <location>
        <begin position="487"/>
        <end position="502"/>
    </location>
</feature>
<name>A0ABQ7E5M0_BRACR</name>
<dbReference type="PANTHER" id="PTHR48125:SF12">
    <property type="entry name" value="AT HOOK TRANSCRIPTION FACTOR FAMILY-RELATED"/>
    <property type="match status" value="1"/>
</dbReference>
<comment type="caution">
    <text evidence="4">The sequence shown here is derived from an EMBL/GenBank/DDBJ whole genome shotgun (WGS) entry which is preliminary data.</text>
</comment>
<feature type="compositionally biased region" description="Polar residues" evidence="2">
    <location>
        <begin position="551"/>
        <end position="563"/>
    </location>
</feature>
<feature type="compositionally biased region" description="Basic residues" evidence="2">
    <location>
        <begin position="616"/>
        <end position="630"/>
    </location>
</feature>
<gene>
    <name evidence="4" type="ORF">DY000_02022079</name>
</gene>
<dbReference type="Proteomes" id="UP000266723">
    <property type="component" value="Unassembled WGS sequence"/>
</dbReference>
<dbReference type="Gene3D" id="4.10.60.10">
    <property type="entry name" value="Zinc finger, CCHC-type"/>
    <property type="match status" value="2"/>
</dbReference>
<dbReference type="SMART" id="SM00343">
    <property type="entry name" value="ZnF_C2HC"/>
    <property type="match status" value="2"/>
</dbReference>
<keyword evidence="1" id="KW-0863">Zinc-finger</keyword>
<dbReference type="Pfam" id="PF00098">
    <property type="entry name" value="zf-CCHC"/>
    <property type="match status" value="2"/>
</dbReference>
<protein>
    <recommendedName>
        <fullName evidence="3">CCHC-type domain-containing protein</fullName>
    </recommendedName>
</protein>
<sequence length="676" mass="74340">MLVSRVQQKLTFSLSFQMPPMKRVVRTQTARVAREAENEHTQPAIPQQAIPPIDHDALIQMVQDAARQAAQDAVQQAAQKAARVAAQEVTKQMAAFQQGQQIPHGPQVQVQQGPQIHMQQAPPAQVQHDHQVPQQQAPAQQYPQVLIQPVPGVVQVPPPPPAFPVQVPEVDKTFIRVLGQMKYVSLEHFTGTTEPTVAHDWKHSLDNCLKTISFPPRLKLNIAELYFRGDESIWKPPRTQVAAPAVAARNCYGCNQPGHIYRDCPRRGNAALPPPPKRPTIAPRVFAVRDPQGAEPIAGQSWPFRGVFEPKAKKIQTAGTEKLGAVGIHRNVPVILGGFELLGDLTELEMSFYDVILGMDWLSRHRVVLDSPKARVNIPRAKGKIIYEGFQANREIPIVYMFRAEELLEGGAGIFGDLFDVAHDWKHSLDKCLKTISCPPRLKLNIAELYLCGDASIWWDGNCRKPPRTQVAAPVVAVAPAMAARNCYGCNQPGHIYRDCPSRGNAALPPPLKRPAIAPRQMVARVEEDSIRWLKLCEGEFELPEIVAGATSPTERASLATTDNRPRPPSCSSRRDEAIDTNHAAIGARTSPHAPPEDHPSRARETQSPPSPPSPRRSRRSRPPSVRRRTSAVASDFSGKPPPSPPVTDTGDSPATRQLGRVDPVSQLGDSVKPVV</sequence>
<dbReference type="PROSITE" id="PS50158">
    <property type="entry name" value="ZF_CCHC"/>
    <property type="match status" value="2"/>
</dbReference>
<keyword evidence="1" id="KW-0862">Zinc</keyword>
<feature type="compositionally biased region" description="Low complexity" evidence="2">
    <location>
        <begin position="97"/>
        <end position="139"/>
    </location>
</feature>
<evidence type="ECO:0000313" key="4">
    <source>
        <dbReference type="EMBL" id="KAF3592272.1"/>
    </source>
</evidence>
<reference evidence="4 5" key="1">
    <citation type="journal article" date="2020" name="BMC Genomics">
        <title>Intraspecific diversification of the crop wild relative Brassica cretica Lam. using demographic model selection.</title>
        <authorList>
            <person name="Kioukis A."/>
            <person name="Michalopoulou V.A."/>
            <person name="Briers L."/>
            <person name="Pirintsos S."/>
            <person name="Studholme D.J."/>
            <person name="Pavlidis P."/>
            <person name="Sarris P.F."/>
        </authorList>
    </citation>
    <scope>NUCLEOTIDE SEQUENCE [LARGE SCALE GENOMIC DNA]</scope>
    <source>
        <strain evidence="5">cv. PFS-1207/04</strain>
    </source>
</reference>
<dbReference type="CDD" id="cd00303">
    <property type="entry name" value="retropepsin_like"/>
    <property type="match status" value="1"/>
</dbReference>
<evidence type="ECO:0000256" key="1">
    <source>
        <dbReference type="PROSITE-ProRule" id="PRU00047"/>
    </source>
</evidence>
<feature type="compositionally biased region" description="Basic and acidic residues" evidence="2">
    <location>
        <begin position="595"/>
        <end position="605"/>
    </location>
</feature>
<dbReference type="Gene3D" id="2.40.70.10">
    <property type="entry name" value="Acid Proteases"/>
    <property type="match status" value="1"/>
</dbReference>
<dbReference type="InterPro" id="IPR036875">
    <property type="entry name" value="Znf_CCHC_sf"/>
</dbReference>
<dbReference type="Pfam" id="PF08284">
    <property type="entry name" value="RVP_2"/>
    <property type="match status" value="1"/>
</dbReference>
<keyword evidence="1" id="KW-0479">Metal-binding</keyword>
<dbReference type="SUPFAM" id="SSF57756">
    <property type="entry name" value="Retrovirus zinc finger-like domains"/>
    <property type="match status" value="2"/>
</dbReference>
<evidence type="ECO:0000313" key="5">
    <source>
        <dbReference type="Proteomes" id="UP000266723"/>
    </source>
</evidence>
<dbReference type="InterPro" id="IPR001878">
    <property type="entry name" value="Znf_CCHC"/>
</dbReference>
<dbReference type="EMBL" id="QGKV02000299">
    <property type="protein sequence ID" value="KAF3592272.1"/>
    <property type="molecule type" value="Genomic_DNA"/>
</dbReference>
<feature type="region of interest" description="Disordered" evidence="2">
    <location>
        <begin position="548"/>
        <end position="676"/>
    </location>
</feature>
<evidence type="ECO:0000256" key="2">
    <source>
        <dbReference type="SAM" id="MobiDB-lite"/>
    </source>
</evidence>
<dbReference type="PANTHER" id="PTHR48125">
    <property type="entry name" value="LP07818P1"/>
    <property type="match status" value="1"/>
</dbReference>